<evidence type="ECO:0000256" key="3">
    <source>
        <dbReference type="ARBA" id="ARBA00022670"/>
    </source>
</evidence>
<comment type="cofactor">
    <cofactor evidence="1">
        <name>Zn(2+)</name>
        <dbReference type="ChEBI" id="CHEBI:29105"/>
    </cofactor>
</comment>
<keyword evidence="7" id="KW-0482">Metalloprotease</keyword>
<dbReference type="UCSC" id="C49D10.10">
    <property type="organism name" value="c. elegans"/>
</dbReference>
<feature type="domain" description="Peptidase M13 C-terminal" evidence="10">
    <location>
        <begin position="431"/>
        <end position="633"/>
    </location>
</feature>
<organism evidence="12 13">
    <name type="scientific">Caenorhabditis elegans</name>
    <dbReference type="NCBI Taxonomy" id="6239"/>
    <lineage>
        <taxon>Eukaryota</taxon>
        <taxon>Metazoa</taxon>
        <taxon>Ecdysozoa</taxon>
        <taxon>Nematoda</taxon>
        <taxon>Chromadorea</taxon>
        <taxon>Rhabditida</taxon>
        <taxon>Rhabditina</taxon>
        <taxon>Rhabditomorpha</taxon>
        <taxon>Rhabditoidea</taxon>
        <taxon>Rhabditidae</taxon>
        <taxon>Peloderinae</taxon>
        <taxon>Caenorhabditis</taxon>
    </lineage>
</organism>
<evidence type="ECO:0000256" key="4">
    <source>
        <dbReference type="ARBA" id="ARBA00022723"/>
    </source>
</evidence>
<dbReference type="CDD" id="cd08662">
    <property type="entry name" value="M13"/>
    <property type="match status" value="1"/>
</dbReference>
<evidence type="ECO:0000256" key="2">
    <source>
        <dbReference type="ARBA" id="ARBA00007357"/>
    </source>
</evidence>
<evidence type="ECO:0000313" key="12">
    <source>
        <dbReference type="EMBL" id="CCD64806.1"/>
    </source>
</evidence>
<dbReference type="OMA" id="NAFINIE"/>
<keyword evidence="6" id="KW-0862">Zinc</keyword>
<evidence type="ECO:0000313" key="13">
    <source>
        <dbReference type="Proteomes" id="UP000001940"/>
    </source>
</evidence>
<accession>O16607</accession>
<dbReference type="STRING" id="6239.C49D10.10.1"/>
<dbReference type="MEROPS" id="M13.A21"/>
<dbReference type="GO" id="GO:0004222">
    <property type="term" value="F:metalloendopeptidase activity"/>
    <property type="evidence" value="ECO:0000318"/>
    <property type="project" value="GO_Central"/>
</dbReference>
<dbReference type="KEGG" id="cel:CELE_C49D10.10"/>
<dbReference type="PANTHER" id="PTHR11733:SF7">
    <property type="entry name" value="NEPRILYSIN METALLOPEPTIDASE FAMILY-RELATED"/>
    <property type="match status" value="1"/>
</dbReference>
<dbReference type="WormBase" id="C49D10.10">
    <property type="protein sequence ID" value="CE45849"/>
    <property type="gene ID" value="WBGene00016778"/>
    <property type="gene designation" value="nep-3"/>
</dbReference>
<dbReference type="GO" id="GO:0005886">
    <property type="term" value="C:plasma membrane"/>
    <property type="evidence" value="ECO:0000318"/>
    <property type="project" value="GO_Central"/>
</dbReference>
<dbReference type="GO" id="GO:0046872">
    <property type="term" value="F:metal ion binding"/>
    <property type="evidence" value="ECO:0007669"/>
    <property type="project" value="UniProtKB-KW"/>
</dbReference>
<dbReference type="PANTHER" id="PTHR11733">
    <property type="entry name" value="ZINC METALLOPROTEASE FAMILY M13 NEPRILYSIN-RELATED"/>
    <property type="match status" value="1"/>
</dbReference>
<keyword evidence="3" id="KW-0645">Protease</keyword>
<dbReference type="Reactome" id="R-CEL-2022377">
    <property type="pathway name" value="Metabolism of Angiotensinogen to Angiotensins"/>
</dbReference>
<dbReference type="Reactome" id="R-CEL-6798695">
    <property type="pathway name" value="Neutrophil degranulation"/>
</dbReference>
<keyword evidence="4" id="KW-0479">Metal-binding</keyword>
<name>O16607_CAEEL</name>
<comment type="similarity">
    <text evidence="2">Belongs to the peptidase M13 family.</text>
</comment>
<dbReference type="GeneID" id="173730"/>
<evidence type="ECO:0000256" key="8">
    <source>
        <dbReference type="SAM" id="Coils"/>
    </source>
</evidence>
<dbReference type="GO" id="GO:0016485">
    <property type="term" value="P:protein processing"/>
    <property type="evidence" value="ECO:0000318"/>
    <property type="project" value="GO_Central"/>
</dbReference>
<evidence type="ECO:0000313" key="14">
    <source>
        <dbReference type="WormBase" id="C49D10.10"/>
    </source>
</evidence>
<dbReference type="InterPro" id="IPR000718">
    <property type="entry name" value="Peptidase_M13"/>
</dbReference>
<dbReference type="CTD" id="173730"/>
<keyword evidence="8" id="KW-0175">Coiled coil</keyword>
<evidence type="ECO:0000256" key="6">
    <source>
        <dbReference type="ARBA" id="ARBA00022833"/>
    </source>
</evidence>
<proteinExistence type="inferred from homology"/>
<reference evidence="12 13" key="1">
    <citation type="journal article" date="1998" name="Science">
        <title>Genome sequence of the nematode C. elegans: a platform for investigating biology.</title>
        <authorList>
            <consortium name="The C. elegans sequencing consortium"/>
            <person name="Sulson J.E."/>
            <person name="Waterston R."/>
        </authorList>
    </citation>
    <scope>NUCLEOTIDE SEQUENCE [LARGE SCALE GENOMIC DNA]</scope>
    <source>
        <strain evidence="12 13">Bristol N2</strain>
    </source>
</reference>
<dbReference type="PaxDb" id="6239-C49D10.10"/>
<keyword evidence="5" id="KW-0378">Hydrolase</keyword>
<dbReference type="InterPro" id="IPR008753">
    <property type="entry name" value="Peptidase_M13_N"/>
</dbReference>
<dbReference type="PROSITE" id="PS51885">
    <property type="entry name" value="NEPRILYSIN"/>
    <property type="match status" value="1"/>
</dbReference>
<dbReference type="SUPFAM" id="SSF55486">
    <property type="entry name" value="Metalloproteases ('zincins'), catalytic domain"/>
    <property type="match status" value="1"/>
</dbReference>
<dbReference type="Proteomes" id="UP000001940">
    <property type="component" value="Chromosome II"/>
</dbReference>
<feature type="transmembrane region" description="Helical" evidence="9">
    <location>
        <begin position="12"/>
        <end position="33"/>
    </location>
</feature>
<evidence type="ECO:0000256" key="5">
    <source>
        <dbReference type="ARBA" id="ARBA00022801"/>
    </source>
</evidence>
<dbReference type="eggNOG" id="KOG3624">
    <property type="taxonomic scope" value="Eukaryota"/>
</dbReference>
<dbReference type="HOGENOM" id="CLU_006187_5_0_1"/>
<evidence type="ECO:0000256" key="7">
    <source>
        <dbReference type="ARBA" id="ARBA00023049"/>
    </source>
</evidence>
<dbReference type="Bgee" id="WBGene00016778">
    <property type="expression patterns" value="Expressed in adult organism and 1 other cell type or tissue"/>
</dbReference>
<evidence type="ECO:0000259" key="10">
    <source>
        <dbReference type="Pfam" id="PF01431"/>
    </source>
</evidence>
<dbReference type="Reactome" id="R-CEL-5578768">
    <property type="pathway name" value="Physiological factors"/>
</dbReference>
<gene>
    <name evidence="12 14" type="primary">nep-3</name>
    <name evidence="14" type="ORF">C49D10.10</name>
    <name evidence="12" type="ORF">CELE_C49D10.10</name>
</gene>
<dbReference type="AlphaFoldDB" id="O16607"/>
<dbReference type="Pfam" id="PF01431">
    <property type="entry name" value="Peptidase_M13"/>
    <property type="match status" value="1"/>
</dbReference>
<dbReference type="Gene3D" id="3.40.390.10">
    <property type="entry name" value="Collagenase (Catalytic Domain)"/>
    <property type="match status" value="2"/>
</dbReference>
<keyword evidence="9" id="KW-0812">Transmembrane</keyword>
<dbReference type="InParanoid" id="O16607"/>
<feature type="domain" description="Peptidase M13 N-terminal" evidence="11">
    <location>
        <begin position="84"/>
        <end position="210"/>
    </location>
</feature>
<dbReference type="OrthoDB" id="5862703at2759"/>
<keyword evidence="9" id="KW-0472">Membrane</keyword>
<keyword evidence="13" id="KW-1185">Reference proteome</keyword>
<dbReference type="EMBL" id="BX284602">
    <property type="protein sequence ID" value="CCD64806.1"/>
    <property type="molecule type" value="Genomic_DNA"/>
</dbReference>
<feature type="coiled-coil region" evidence="8">
    <location>
        <begin position="244"/>
        <end position="274"/>
    </location>
</feature>
<dbReference type="InterPro" id="IPR042089">
    <property type="entry name" value="Peptidase_M13_dom_2"/>
</dbReference>
<evidence type="ECO:0000256" key="1">
    <source>
        <dbReference type="ARBA" id="ARBA00001947"/>
    </source>
</evidence>
<dbReference type="FunCoup" id="O16607">
    <property type="interactions" value="51"/>
</dbReference>
<dbReference type="AGR" id="WB:WBGene00016778"/>
<dbReference type="PhylomeDB" id="O16607"/>
<protein>
    <submittedName>
        <fullName evidence="12">NEPrilysin metallopeptidase family</fullName>
    </submittedName>
</protein>
<evidence type="ECO:0000256" key="9">
    <source>
        <dbReference type="SAM" id="Phobius"/>
    </source>
</evidence>
<keyword evidence="9" id="KW-1133">Transmembrane helix</keyword>
<sequence>MSKIEIISKNSFVTVIIILAVPIIVILPLVLLLEAGKIGGEVSENCSNHSTSSASPKPKPMCLTPECITLVHQLLNFQDPSVDPCENFYQAACGKYNEHNVIDGSRTAQKQQIVKRLIRDFLHKNQSSTSKSENSMKLLYEKCKEAKTIKVLGNQNLLQEIFMNIQKIGSWPVLDENWDGKKFNLNEMLLSLIRLGVSNFGFFEIIISSDAFVEIKPARNFPTRENLSDIISKVFLGNGFQPNITAIENDLREYENLQRELKSLERLIQTTPNRSLVNYLIFNYLKSVMLEYKRLPEEQCEGVVIDFLPRASTRVFVQNFLDKENRKYVAGMIEDVKMGFIDMIQESTWLNEESKKVAVQKVKNIKSMIGYPDFFEPPGTLDRSFKDLNIEQTDSYHTIVRKIQKFTNEQCMEFVASEIPLDPRQPILHANAFYQNTNFLAILAPVLDDPIFDTTFPRYVNLAVIGNVLAHEIGHAFDHTGINYDDAGQQRIWLTPEDSEEYGKRLRCLLRQHDEYDDPDFGRNLNGSKTLHEISADRFGVEAAWRTFKKLDLSNESEIVGFQNFNIDQLYFRTAALIWCRQRDTTDLQYALQREHPTNNFRVNGIYANMPQFAETFNCPLGSPMNPKKKCDLF</sequence>
<dbReference type="InterPro" id="IPR024079">
    <property type="entry name" value="MetalloPept_cat_dom_sf"/>
</dbReference>
<dbReference type="RefSeq" id="NP_494679.2">
    <property type="nucleotide sequence ID" value="NM_062278.4"/>
</dbReference>
<evidence type="ECO:0000259" key="11">
    <source>
        <dbReference type="Pfam" id="PF05649"/>
    </source>
</evidence>
<dbReference type="Pfam" id="PF05649">
    <property type="entry name" value="Peptidase_M13_N"/>
    <property type="match status" value="2"/>
</dbReference>
<dbReference type="InterPro" id="IPR018497">
    <property type="entry name" value="Peptidase_M13_C"/>
</dbReference>
<dbReference type="SMR" id="O16607"/>
<feature type="domain" description="Peptidase M13 N-terminal" evidence="11">
    <location>
        <begin position="261"/>
        <end position="372"/>
    </location>
</feature>
<dbReference type="Gene3D" id="1.10.1380.10">
    <property type="entry name" value="Neutral endopeptidase , domain2"/>
    <property type="match status" value="2"/>
</dbReference>